<gene>
    <name evidence="1" type="ORF">GCM10022224_103780</name>
</gene>
<accession>A0ABP7EN15</accession>
<sequence>MPIDPLACPGVCNRRARRAWEEYDQAVIDHAEAMDIYVEKHSMYRAAFAVWHPPLASPPIEPREPARPEPPAMQVFRANPVWCRRCPRAIRGALYQINETAAVLYADITGHRSAVITGPNAGRKPLNPTEVIELLDNVYGDLVEVAGYWAEARGHPFRPLPSRGSHARNITISYLLGELDNILLHPGSVEFGGKVLHWERKLLNMAKADPASRRSPIRCPRCRDRELYREDDGYFKCRSCERLLTQEEHDDYYADEVDEYDHEQEAHVS</sequence>
<protein>
    <submittedName>
        <fullName evidence="1">Uncharacterized protein</fullName>
    </submittedName>
</protein>
<dbReference type="Proteomes" id="UP001500902">
    <property type="component" value="Unassembled WGS sequence"/>
</dbReference>
<dbReference type="RefSeq" id="WP_344897664.1">
    <property type="nucleotide sequence ID" value="NZ_BAAAZP010000265.1"/>
</dbReference>
<dbReference type="EMBL" id="BAAAZP010000265">
    <property type="protein sequence ID" value="GAA3721428.1"/>
    <property type="molecule type" value="Genomic_DNA"/>
</dbReference>
<evidence type="ECO:0000313" key="2">
    <source>
        <dbReference type="Proteomes" id="UP001500902"/>
    </source>
</evidence>
<comment type="caution">
    <text evidence="1">The sequence shown here is derived from an EMBL/GenBank/DDBJ whole genome shotgun (WGS) entry which is preliminary data.</text>
</comment>
<proteinExistence type="predicted"/>
<reference evidence="2" key="1">
    <citation type="journal article" date="2019" name="Int. J. Syst. Evol. Microbiol.">
        <title>The Global Catalogue of Microorganisms (GCM) 10K type strain sequencing project: providing services to taxonomists for standard genome sequencing and annotation.</title>
        <authorList>
            <consortium name="The Broad Institute Genomics Platform"/>
            <consortium name="The Broad Institute Genome Sequencing Center for Infectious Disease"/>
            <person name="Wu L."/>
            <person name="Ma J."/>
        </authorList>
    </citation>
    <scope>NUCLEOTIDE SEQUENCE [LARGE SCALE GENOMIC DNA]</scope>
    <source>
        <strain evidence="2">JCM 16904</strain>
    </source>
</reference>
<evidence type="ECO:0000313" key="1">
    <source>
        <dbReference type="EMBL" id="GAA3721428.1"/>
    </source>
</evidence>
<organism evidence="1 2">
    <name type="scientific">Nonomuraea antimicrobica</name>
    <dbReference type="NCBI Taxonomy" id="561173"/>
    <lineage>
        <taxon>Bacteria</taxon>
        <taxon>Bacillati</taxon>
        <taxon>Actinomycetota</taxon>
        <taxon>Actinomycetes</taxon>
        <taxon>Streptosporangiales</taxon>
        <taxon>Streptosporangiaceae</taxon>
        <taxon>Nonomuraea</taxon>
    </lineage>
</organism>
<name>A0ABP7EN15_9ACTN</name>
<keyword evidence="2" id="KW-1185">Reference proteome</keyword>